<name>A0A6J7XTU8_9ZZZZ</name>
<proteinExistence type="predicted"/>
<evidence type="ECO:0000256" key="1">
    <source>
        <dbReference type="SAM" id="MobiDB-lite"/>
    </source>
</evidence>
<gene>
    <name evidence="2" type="ORF">UFOPK3181_00163</name>
    <name evidence="3" type="ORF">UFOPK3520_00132</name>
</gene>
<dbReference type="Pfam" id="PF17227">
    <property type="entry name" value="DUF5302"/>
    <property type="match status" value="1"/>
</dbReference>
<accession>A0A6J7XTU8</accession>
<evidence type="ECO:0000313" key="2">
    <source>
        <dbReference type="EMBL" id="CAB4820303.1"/>
    </source>
</evidence>
<feature type="compositionally biased region" description="Low complexity" evidence="1">
    <location>
        <begin position="26"/>
        <end position="43"/>
    </location>
</feature>
<feature type="region of interest" description="Disordered" evidence="1">
    <location>
        <begin position="18"/>
        <end position="64"/>
    </location>
</feature>
<reference evidence="3" key="1">
    <citation type="submission" date="2020-05" db="EMBL/GenBank/DDBJ databases">
        <authorList>
            <person name="Chiriac C."/>
            <person name="Salcher M."/>
            <person name="Ghai R."/>
            <person name="Kavagutti S V."/>
        </authorList>
    </citation>
    <scope>NUCLEOTIDE SEQUENCE</scope>
</reference>
<organism evidence="3">
    <name type="scientific">freshwater metagenome</name>
    <dbReference type="NCBI Taxonomy" id="449393"/>
    <lineage>
        <taxon>unclassified sequences</taxon>
        <taxon>metagenomes</taxon>
        <taxon>ecological metagenomes</taxon>
    </lineage>
</organism>
<sequence length="64" mass="6451">MSNEKKPSDDAKAKFLEALEKKKNKNNLLPGSGASAGPKAGGSQTPGAPAPRFQRKSGPSGSAG</sequence>
<dbReference type="AlphaFoldDB" id="A0A6J7XTU8"/>
<evidence type="ECO:0000313" key="3">
    <source>
        <dbReference type="EMBL" id="CAB5239237.1"/>
    </source>
</evidence>
<dbReference type="EMBL" id="CAFBSF010000004">
    <property type="protein sequence ID" value="CAB5239237.1"/>
    <property type="molecule type" value="Genomic_DNA"/>
</dbReference>
<dbReference type="EMBL" id="CAFABG010000006">
    <property type="protein sequence ID" value="CAB4820303.1"/>
    <property type="molecule type" value="Genomic_DNA"/>
</dbReference>
<dbReference type="InterPro" id="IPR035172">
    <property type="entry name" value="DUF5302"/>
</dbReference>
<protein>
    <submittedName>
        <fullName evidence="3">Unannotated protein</fullName>
    </submittedName>
</protein>